<dbReference type="EMBL" id="JAQIFT010000016">
    <property type="protein sequence ID" value="MDA3730665.1"/>
    <property type="molecule type" value="Genomic_DNA"/>
</dbReference>
<sequence length="89" mass="9913">MNNNNKDDGRTVAEMNIPGMPWYAGPSDRHTGAPQGEKKNSLEQERIVLSKGEKRAIYKGVMAAILPLVMAFAVGYFLIFLFLDLVWLG</sequence>
<keyword evidence="2" id="KW-1133">Transmembrane helix</keyword>
<evidence type="ECO:0000256" key="2">
    <source>
        <dbReference type="SAM" id="Phobius"/>
    </source>
</evidence>
<evidence type="ECO:0000256" key="1">
    <source>
        <dbReference type="SAM" id="MobiDB-lite"/>
    </source>
</evidence>
<keyword evidence="2" id="KW-0472">Membrane</keyword>
<organism evidence="3 4">
    <name type="scientific">Holtiella tumoricola</name>
    <dbReference type="NCBI Taxonomy" id="3018743"/>
    <lineage>
        <taxon>Bacteria</taxon>
        <taxon>Bacillati</taxon>
        <taxon>Bacillota</taxon>
        <taxon>Clostridia</taxon>
        <taxon>Lachnospirales</taxon>
        <taxon>Cellulosilyticaceae</taxon>
        <taxon>Holtiella</taxon>
    </lineage>
</organism>
<comment type="caution">
    <text evidence="3">The sequence shown here is derived from an EMBL/GenBank/DDBJ whole genome shotgun (WGS) entry which is preliminary data.</text>
</comment>
<dbReference type="AlphaFoldDB" id="A0AA42DKL4"/>
<feature type="transmembrane region" description="Helical" evidence="2">
    <location>
        <begin position="61"/>
        <end position="83"/>
    </location>
</feature>
<reference evidence="3" key="1">
    <citation type="journal article" date="2023" name="Int. J. Syst. Evol. Microbiol.">
        <title>&lt;i&gt;Holtiella tumoricola&lt;/i&gt; gen. nov. sp. nov., isolated from a human clinical sample.</title>
        <authorList>
            <person name="Allen-Vercoe E."/>
            <person name="Daigneault M.C."/>
            <person name="Vancuren S.J."/>
            <person name="Cochrane K."/>
            <person name="O'Neal L.L."/>
            <person name="Sankaranarayanan K."/>
            <person name="Lawson P.A."/>
        </authorList>
    </citation>
    <scope>NUCLEOTIDE SEQUENCE</scope>
    <source>
        <strain evidence="3">CC70A</strain>
    </source>
</reference>
<evidence type="ECO:0000313" key="4">
    <source>
        <dbReference type="Proteomes" id="UP001169242"/>
    </source>
</evidence>
<feature type="region of interest" description="Disordered" evidence="1">
    <location>
        <begin position="20"/>
        <end position="44"/>
    </location>
</feature>
<evidence type="ECO:0000313" key="3">
    <source>
        <dbReference type="EMBL" id="MDA3730665.1"/>
    </source>
</evidence>
<accession>A0AA42DKL4</accession>
<feature type="compositionally biased region" description="Basic and acidic residues" evidence="1">
    <location>
        <begin position="27"/>
        <end position="44"/>
    </location>
</feature>
<dbReference type="RefSeq" id="WP_053984222.1">
    <property type="nucleotide sequence ID" value="NZ_JAQIFT010000016.1"/>
</dbReference>
<dbReference type="Proteomes" id="UP001169242">
    <property type="component" value="Unassembled WGS sequence"/>
</dbReference>
<keyword evidence="4" id="KW-1185">Reference proteome</keyword>
<name>A0AA42DKL4_9FIRM</name>
<proteinExistence type="predicted"/>
<keyword evidence="2" id="KW-0812">Transmembrane</keyword>
<gene>
    <name evidence="3" type="ORF">PBV87_04020</name>
</gene>
<protein>
    <submittedName>
        <fullName evidence="3">Uncharacterized protein</fullName>
    </submittedName>
</protein>